<dbReference type="KEGG" id="rsu:NHU_01518"/>
<dbReference type="PRINTS" id="PR00455">
    <property type="entry name" value="HTHTETR"/>
</dbReference>
<accession>A0A0D6B108</accession>
<dbReference type="PROSITE" id="PS50977">
    <property type="entry name" value="HTH_TETR_2"/>
    <property type="match status" value="1"/>
</dbReference>
<dbReference type="InterPro" id="IPR036271">
    <property type="entry name" value="Tet_transcr_reg_TetR-rel_C_sf"/>
</dbReference>
<keyword evidence="1" id="KW-0678">Repressor</keyword>
<dbReference type="Pfam" id="PF17932">
    <property type="entry name" value="TetR_C_24"/>
    <property type="match status" value="1"/>
</dbReference>
<keyword evidence="3 5" id="KW-0238">DNA-binding</keyword>
<evidence type="ECO:0000313" key="8">
    <source>
        <dbReference type="Proteomes" id="UP000064912"/>
    </source>
</evidence>
<dbReference type="SUPFAM" id="SSF46689">
    <property type="entry name" value="Homeodomain-like"/>
    <property type="match status" value="1"/>
</dbReference>
<dbReference type="Gene3D" id="1.10.357.10">
    <property type="entry name" value="Tetracycline Repressor, domain 2"/>
    <property type="match status" value="1"/>
</dbReference>
<dbReference type="EMBL" id="AP014800">
    <property type="protein sequence ID" value="BAQ68676.1"/>
    <property type="molecule type" value="Genomic_DNA"/>
</dbReference>
<dbReference type="AlphaFoldDB" id="A0A0D6B108"/>
<evidence type="ECO:0000256" key="4">
    <source>
        <dbReference type="ARBA" id="ARBA00023163"/>
    </source>
</evidence>
<evidence type="ECO:0000256" key="5">
    <source>
        <dbReference type="PROSITE-ProRule" id="PRU00335"/>
    </source>
</evidence>
<dbReference type="InterPro" id="IPR001647">
    <property type="entry name" value="HTH_TetR"/>
</dbReference>
<protein>
    <submittedName>
        <fullName evidence="7">TetR family transcriptional regulator</fullName>
    </submittedName>
</protein>
<dbReference type="GO" id="GO:0003700">
    <property type="term" value="F:DNA-binding transcription factor activity"/>
    <property type="evidence" value="ECO:0007669"/>
    <property type="project" value="TreeGrafter"/>
</dbReference>
<gene>
    <name evidence="7" type="ORF">NHU_01518</name>
</gene>
<proteinExistence type="predicted"/>
<sequence length="195" mass="21685">MYDPTPAPSDRKRAIMKTAADLFARKGYGGVGTAELCAATGYGKGALYHHISSKEDLLLDIMTVYLRELLADAEAILAREAEAEARIQGLSLSLMRAVVQDNAQMTVCFREVHALSPDHRRGVLRLHGDYFRLWERMMNEARDAGQLRSVDADEIKGLLGMYFYSFLWIGPGREGDIEALAAKFSDLVLGACRRD</sequence>
<dbReference type="PANTHER" id="PTHR30055">
    <property type="entry name" value="HTH-TYPE TRANSCRIPTIONAL REGULATOR RUTR"/>
    <property type="match status" value="1"/>
</dbReference>
<dbReference type="InterPro" id="IPR009057">
    <property type="entry name" value="Homeodomain-like_sf"/>
</dbReference>
<evidence type="ECO:0000256" key="2">
    <source>
        <dbReference type="ARBA" id="ARBA00023015"/>
    </source>
</evidence>
<dbReference type="SUPFAM" id="SSF48498">
    <property type="entry name" value="Tetracyclin repressor-like, C-terminal domain"/>
    <property type="match status" value="1"/>
</dbReference>
<dbReference type="Proteomes" id="UP000064912">
    <property type="component" value="Chromosome"/>
</dbReference>
<feature type="DNA-binding region" description="H-T-H motif" evidence="5">
    <location>
        <begin position="32"/>
        <end position="51"/>
    </location>
</feature>
<evidence type="ECO:0000313" key="7">
    <source>
        <dbReference type="EMBL" id="BAQ68676.1"/>
    </source>
</evidence>
<dbReference type="PATRIC" id="fig|35806.4.peg.1568"/>
<dbReference type="InterPro" id="IPR041490">
    <property type="entry name" value="KstR2_TetR_C"/>
</dbReference>
<reference evidence="7 8" key="1">
    <citation type="submission" date="2015-02" db="EMBL/GenBank/DDBJ databases">
        <title>Genome sequene of Rhodovulum sulfidophilum DSM 2351.</title>
        <authorList>
            <person name="Nagao N."/>
        </authorList>
    </citation>
    <scope>NUCLEOTIDE SEQUENCE [LARGE SCALE GENOMIC DNA]</scope>
    <source>
        <strain evidence="7 8">DSM 2351</strain>
    </source>
</reference>
<dbReference type="GO" id="GO:0000976">
    <property type="term" value="F:transcription cis-regulatory region binding"/>
    <property type="evidence" value="ECO:0007669"/>
    <property type="project" value="TreeGrafter"/>
</dbReference>
<dbReference type="Gene3D" id="1.10.10.60">
    <property type="entry name" value="Homeodomain-like"/>
    <property type="match status" value="1"/>
</dbReference>
<evidence type="ECO:0000259" key="6">
    <source>
        <dbReference type="PROSITE" id="PS50977"/>
    </source>
</evidence>
<organism evidence="7 8">
    <name type="scientific">Rhodovulum sulfidophilum</name>
    <name type="common">Rhodobacter sulfidophilus</name>
    <dbReference type="NCBI Taxonomy" id="35806"/>
    <lineage>
        <taxon>Bacteria</taxon>
        <taxon>Pseudomonadati</taxon>
        <taxon>Pseudomonadota</taxon>
        <taxon>Alphaproteobacteria</taxon>
        <taxon>Rhodobacterales</taxon>
        <taxon>Paracoccaceae</taxon>
        <taxon>Rhodovulum</taxon>
    </lineage>
</organism>
<dbReference type="InterPro" id="IPR050109">
    <property type="entry name" value="HTH-type_TetR-like_transc_reg"/>
</dbReference>
<feature type="domain" description="HTH tetR-type" evidence="6">
    <location>
        <begin position="9"/>
        <end position="69"/>
    </location>
</feature>
<dbReference type="PANTHER" id="PTHR30055:SF175">
    <property type="entry name" value="HTH-TYPE TRANSCRIPTIONAL REPRESSOR KSTR2"/>
    <property type="match status" value="1"/>
</dbReference>
<evidence type="ECO:0000256" key="1">
    <source>
        <dbReference type="ARBA" id="ARBA00022491"/>
    </source>
</evidence>
<name>A0A0D6B108_RHOSU</name>
<dbReference type="Pfam" id="PF00440">
    <property type="entry name" value="TetR_N"/>
    <property type="match status" value="1"/>
</dbReference>
<keyword evidence="2" id="KW-0805">Transcription regulation</keyword>
<keyword evidence="4" id="KW-0804">Transcription</keyword>
<evidence type="ECO:0000256" key="3">
    <source>
        <dbReference type="ARBA" id="ARBA00023125"/>
    </source>
</evidence>